<gene>
    <name evidence="8" type="ORF">HYZ11_09475</name>
</gene>
<feature type="domain" description="Radical SAM core" evidence="7">
    <location>
        <begin position="21"/>
        <end position="259"/>
    </location>
</feature>
<evidence type="ECO:0000256" key="5">
    <source>
        <dbReference type="ARBA" id="ARBA00023004"/>
    </source>
</evidence>
<comment type="caution">
    <text evidence="8">The sequence shown here is derived from an EMBL/GenBank/DDBJ whole genome shotgun (WGS) entry which is preliminary data.</text>
</comment>
<dbReference type="GO" id="GO:0051539">
    <property type="term" value="F:4 iron, 4 sulfur cluster binding"/>
    <property type="evidence" value="ECO:0007669"/>
    <property type="project" value="UniProtKB-KW"/>
</dbReference>
<dbReference type="InterPro" id="IPR013785">
    <property type="entry name" value="Aldolase_TIM"/>
</dbReference>
<keyword evidence="3" id="KW-0949">S-adenosyl-L-methionine</keyword>
<dbReference type="Gene3D" id="3.20.20.70">
    <property type="entry name" value="Aldolase class I"/>
    <property type="match status" value="1"/>
</dbReference>
<proteinExistence type="predicted"/>
<evidence type="ECO:0000256" key="6">
    <source>
        <dbReference type="ARBA" id="ARBA00023014"/>
    </source>
</evidence>
<evidence type="ECO:0000256" key="3">
    <source>
        <dbReference type="ARBA" id="ARBA00022691"/>
    </source>
</evidence>
<evidence type="ECO:0000313" key="8">
    <source>
        <dbReference type="EMBL" id="MBI3127821.1"/>
    </source>
</evidence>
<dbReference type="PROSITE" id="PS51918">
    <property type="entry name" value="RADICAL_SAM"/>
    <property type="match status" value="1"/>
</dbReference>
<organism evidence="8 9">
    <name type="scientific">Tectimicrobiota bacterium</name>
    <dbReference type="NCBI Taxonomy" id="2528274"/>
    <lineage>
        <taxon>Bacteria</taxon>
        <taxon>Pseudomonadati</taxon>
        <taxon>Nitrospinota/Tectimicrobiota group</taxon>
        <taxon>Candidatus Tectimicrobiota</taxon>
    </lineage>
</organism>
<name>A0A932I1U1_UNCTE</name>
<evidence type="ECO:0000256" key="1">
    <source>
        <dbReference type="ARBA" id="ARBA00001966"/>
    </source>
</evidence>
<keyword evidence="2" id="KW-0004">4Fe-4S</keyword>
<reference evidence="8" key="1">
    <citation type="submission" date="2020-07" db="EMBL/GenBank/DDBJ databases">
        <title>Huge and variable diversity of episymbiotic CPR bacteria and DPANN archaea in groundwater ecosystems.</title>
        <authorList>
            <person name="He C.Y."/>
            <person name="Keren R."/>
            <person name="Whittaker M."/>
            <person name="Farag I.F."/>
            <person name="Doudna J."/>
            <person name="Cate J.H.D."/>
            <person name="Banfield J.F."/>
        </authorList>
    </citation>
    <scope>NUCLEOTIDE SEQUENCE</scope>
    <source>
        <strain evidence="8">NC_groundwater_763_Ag_S-0.2um_68_21</strain>
    </source>
</reference>
<dbReference type="PANTHER" id="PTHR43787:SF11">
    <property type="entry name" value="UPF0026 PROTEIN SLR1464"/>
    <property type="match status" value="1"/>
</dbReference>
<sequence>METKKAPARASTVYGPVDSWRFGRSLGVDLILRASTCSFNCVYCQLGSIQVVTAERRLFVTAERVLEDLRASDWRGSGLVTFSGSGEPTLALNLGEALRGVKAYTGIPTHVLTNGTLLNDPAVRRDLMEADRVSVKLDAPDEETFRKINRPAPGVTLAGVVEGALRFRAEYRGHLDAQVMFMPANRGMAGALCDLLNRIRPDEVQLNTPTRAYPSAWFLETRGRYDRAQAPVKVSPLRVISREEAEEAERVIRERTGLRVSSVYGGE</sequence>
<dbReference type="SFLD" id="SFLDG01083">
    <property type="entry name" value="Uncharacterised_Radical_SAM_Su"/>
    <property type="match status" value="1"/>
</dbReference>
<keyword evidence="6" id="KW-0411">Iron-sulfur</keyword>
<dbReference type="InterPro" id="IPR040084">
    <property type="entry name" value="GTPase_Obg"/>
</dbReference>
<evidence type="ECO:0000256" key="2">
    <source>
        <dbReference type="ARBA" id="ARBA00022485"/>
    </source>
</evidence>
<dbReference type="InterPro" id="IPR007197">
    <property type="entry name" value="rSAM"/>
</dbReference>
<dbReference type="PANTHER" id="PTHR43787">
    <property type="entry name" value="FEMO COFACTOR BIOSYNTHESIS PROTEIN NIFB-RELATED"/>
    <property type="match status" value="1"/>
</dbReference>
<protein>
    <submittedName>
        <fullName evidence="8">Radical SAM protein</fullName>
    </submittedName>
</protein>
<evidence type="ECO:0000256" key="4">
    <source>
        <dbReference type="ARBA" id="ARBA00022723"/>
    </source>
</evidence>
<dbReference type="AlphaFoldDB" id="A0A932I1U1"/>
<dbReference type="Pfam" id="PF04055">
    <property type="entry name" value="Radical_SAM"/>
    <property type="match status" value="1"/>
</dbReference>
<dbReference type="CDD" id="cd01335">
    <property type="entry name" value="Radical_SAM"/>
    <property type="match status" value="1"/>
</dbReference>
<evidence type="ECO:0000259" key="7">
    <source>
        <dbReference type="PROSITE" id="PS51918"/>
    </source>
</evidence>
<dbReference type="Proteomes" id="UP000782312">
    <property type="component" value="Unassembled WGS sequence"/>
</dbReference>
<dbReference type="GO" id="GO:0003824">
    <property type="term" value="F:catalytic activity"/>
    <property type="evidence" value="ECO:0007669"/>
    <property type="project" value="InterPro"/>
</dbReference>
<accession>A0A932I1U1</accession>
<dbReference type="SUPFAM" id="SSF102114">
    <property type="entry name" value="Radical SAM enzymes"/>
    <property type="match status" value="1"/>
</dbReference>
<keyword evidence="5" id="KW-0408">Iron</keyword>
<evidence type="ECO:0000313" key="9">
    <source>
        <dbReference type="Proteomes" id="UP000782312"/>
    </source>
</evidence>
<comment type="cofactor">
    <cofactor evidence="1">
        <name>[4Fe-4S] cluster</name>
        <dbReference type="ChEBI" id="CHEBI:49883"/>
    </cofactor>
</comment>
<dbReference type="InterPro" id="IPR058240">
    <property type="entry name" value="rSAM_sf"/>
</dbReference>
<dbReference type="GO" id="GO:0046872">
    <property type="term" value="F:metal ion binding"/>
    <property type="evidence" value="ECO:0007669"/>
    <property type="project" value="UniProtKB-KW"/>
</dbReference>
<dbReference type="EMBL" id="JACPUR010000019">
    <property type="protein sequence ID" value="MBI3127821.1"/>
    <property type="molecule type" value="Genomic_DNA"/>
</dbReference>
<dbReference type="SFLD" id="SFLDS00029">
    <property type="entry name" value="Radical_SAM"/>
    <property type="match status" value="1"/>
</dbReference>
<keyword evidence="4" id="KW-0479">Metal-binding</keyword>